<feature type="zinc finger region" description="C3H1-type" evidence="2">
    <location>
        <begin position="43"/>
        <end position="66"/>
    </location>
</feature>
<feature type="region of interest" description="Disordered" evidence="3">
    <location>
        <begin position="287"/>
        <end position="338"/>
    </location>
</feature>
<keyword evidence="2" id="KW-0862">Zinc</keyword>
<feature type="domain" description="C3H1-type" evidence="4">
    <location>
        <begin position="43"/>
        <end position="66"/>
    </location>
</feature>
<keyword evidence="2" id="KW-0479">Metal-binding</keyword>
<feature type="domain" description="C3H1-type" evidence="4">
    <location>
        <begin position="13"/>
        <end position="40"/>
    </location>
</feature>
<keyword evidence="6" id="KW-1185">Reference proteome</keyword>
<keyword evidence="2" id="KW-0863">Zinc-finger</keyword>
<sequence length="399" mass="43627">GDRCQFSHDVVPLTKSKPCTHFARHSCMKGDDCPFDHQLSKYPCNKFVSKGFCSRGGACLFSHQVPTNKDIPTPSNVSRPELKSPHLSGNVNFSTPLNNHGSSSVQQSHFTNSAGIRSCISVEHKVTDTTQKLPIPPKGITFVNLAKLSSSPSTPKQGTVTTKESPVQIGTSEDQSAFDKTQNQVEIPKKLPAVTPKGINFLSFGKGSVYSRRSPICSNVNRENGIKLPQLLNFGLPEQTSLSLNKDDKNKASDRANVSQTDIFLNDILEKNKYVAEAMKSKFPEKTSVDVSMRDHNHSKSVQEEKKASDNSLTSDVTSATLNPFVSNQSSEREISGYHKQASSSSQRALLSTLAFAAEHQFDIKMKCPTGGSQFQTMQLLVIGVKALPRLVDNPYGII</sequence>
<feature type="zinc finger region" description="C3H1-type" evidence="2">
    <location>
        <begin position="13"/>
        <end position="40"/>
    </location>
</feature>
<dbReference type="PANTHER" id="PTHR13119">
    <property type="entry name" value="ZINC FINGER CCCH DOMAIN-CONTAINING PROTEI"/>
    <property type="match status" value="1"/>
</dbReference>
<evidence type="ECO:0000313" key="5">
    <source>
        <dbReference type="EMBL" id="RDX65951.1"/>
    </source>
</evidence>
<evidence type="ECO:0000256" key="2">
    <source>
        <dbReference type="PROSITE-ProRule" id="PRU00723"/>
    </source>
</evidence>
<dbReference type="Proteomes" id="UP000257109">
    <property type="component" value="Unassembled WGS sequence"/>
</dbReference>
<dbReference type="GO" id="GO:0008270">
    <property type="term" value="F:zinc ion binding"/>
    <property type="evidence" value="ECO:0007669"/>
    <property type="project" value="UniProtKB-KW"/>
</dbReference>
<dbReference type="InterPro" id="IPR000571">
    <property type="entry name" value="Znf_CCCH"/>
</dbReference>
<gene>
    <name evidence="5" type="ORF">CR513_55338</name>
</gene>
<accession>A0A371EIU5</accession>
<dbReference type="EMBL" id="QJKJ01013657">
    <property type="protein sequence ID" value="RDX65951.1"/>
    <property type="molecule type" value="Genomic_DNA"/>
</dbReference>
<feature type="compositionally biased region" description="Basic and acidic residues" evidence="3">
    <location>
        <begin position="287"/>
        <end position="309"/>
    </location>
</feature>
<dbReference type="GO" id="GO:0005634">
    <property type="term" value="C:nucleus"/>
    <property type="evidence" value="ECO:0007669"/>
    <property type="project" value="TreeGrafter"/>
</dbReference>
<evidence type="ECO:0000259" key="4">
    <source>
        <dbReference type="PROSITE" id="PS50103"/>
    </source>
</evidence>
<dbReference type="Gene3D" id="4.10.1000.10">
    <property type="entry name" value="Zinc finger, CCCH-type"/>
    <property type="match status" value="1"/>
</dbReference>
<protein>
    <submittedName>
        <fullName evidence="5">Zinc finger CCCH domain-containing protein 65</fullName>
    </submittedName>
</protein>
<organism evidence="5 6">
    <name type="scientific">Mucuna pruriens</name>
    <name type="common">Velvet bean</name>
    <name type="synonym">Dolichos pruriens</name>
    <dbReference type="NCBI Taxonomy" id="157652"/>
    <lineage>
        <taxon>Eukaryota</taxon>
        <taxon>Viridiplantae</taxon>
        <taxon>Streptophyta</taxon>
        <taxon>Embryophyta</taxon>
        <taxon>Tracheophyta</taxon>
        <taxon>Spermatophyta</taxon>
        <taxon>Magnoliopsida</taxon>
        <taxon>eudicotyledons</taxon>
        <taxon>Gunneridae</taxon>
        <taxon>Pentapetalae</taxon>
        <taxon>rosids</taxon>
        <taxon>fabids</taxon>
        <taxon>Fabales</taxon>
        <taxon>Fabaceae</taxon>
        <taxon>Papilionoideae</taxon>
        <taxon>50 kb inversion clade</taxon>
        <taxon>NPAAA clade</taxon>
        <taxon>indigoferoid/millettioid clade</taxon>
        <taxon>Phaseoleae</taxon>
        <taxon>Mucuna</taxon>
    </lineage>
</organism>
<dbReference type="STRING" id="157652.A0A371EIU5"/>
<feature type="compositionally biased region" description="Polar residues" evidence="3">
    <location>
        <begin position="310"/>
        <end position="330"/>
    </location>
</feature>
<dbReference type="InterPro" id="IPR045124">
    <property type="entry name" value="Su(sable)-like"/>
</dbReference>
<dbReference type="OrthoDB" id="411372at2759"/>
<proteinExistence type="predicted"/>
<name>A0A371EIU5_MUCPR</name>
<feature type="region of interest" description="Disordered" evidence="3">
    <location>
        <begin position="149"/>
        <end position="182"/>
    </location>
</feature>
<dbReference type="PANTHER" id="PTHR13119:SF12">
    <property type="entry name" value="PROTEIN SUPPRESSOR OF SABLE"/>
    <property type="match status" value="1"/>
</dbReference>
<reference evidence="5" key="1">
    <citation type="submission" date="2018-05" db="EMBL/GenBank/DDBJ databases">
        <title>Draft genome of Mucuna pruriens seed.</title>
        <authorList>
            <person name="Nnadi N.E."/>
            <person name="Vos R."/>
            <person name="Hasami M.H."/>
            <person name="Devisetty U.K."/>
            <person name="Aguiy J.C."/>
        </authorList>
    </citation>
    <scope>NUCLEOTIDE SEQUENCE [LARGE SCALE GENOMIC DNA]</scope>
    <source>
        <strain evidence="5">JCA_2017</strain>
    </source>
</reference>
<evidence type="ECO:0000256" key="1">
    <source>
        <dbReference type="ARBA" id="ARBA00022737"/>
    </source>
</evidence>
<comment type="caution">
    <text evidence="5">The sequence shown here is derived from an EMBL/GenBank/DDBJ whole genome shotgun (WGS) entry which is preliminary data.</text>
</comment>
<dbReference type="AlphaFoldDB" id="A0A371EIU5"/>
<dbReference type="GO" id="GO:0003723">
    <property type="term" value="F:RNA binding"/>
    <property type="evidence" value="ECO:0007669"/>
    <property type="project" value="InterPro"/>
</dbReference>
<feature type="non-terminal residue" evidence="5">
    <location>
        <position position="1"/>
    </location>
</feature>
<dbReference type="SMART" id="SM00356">
    <property type="entry name" value="ZnF_C3H1"/>
    <property type="match status" value="2"/>
</dbReference>
<evidence type="ECO:0000256" key="3">
    <source>
        <dbReference type="SAM" id="MobiDB-lite"/>
    </source>
</evidence>
<dbReference type="PROSITE" id="PS50103">
    <property type="entry name" value="ZF_C3H1"/>
    <property type="match status" value="2"/>
</dbReference>
<keyword evidence="1" id="KW-0677">Repeat</keyword>
<evidence type="ECO:0000313" key="6">
    <source>
        <dbReference type="Proteomes" id="UP000257109"/>
    </source>
</evidence>
<dbReference type="GO" id="GO:0045892">
    <property type="term" value="P:negative regulation of DNA-templated transcription"/>
    <property type="evidence" value="ECO:0007669"/>
    <property type="project" value="InterPro"/>
</dbReference>